<evidence type="ECO:0008006" key="3">
    <source>
        <dbReference type="Google" id="ProtNLM"/>
    </source>
</evidence>
<protein>
    <recommendedName>
        <fullName evidence="3">PknH-like extracellular domain-containing protein</fullName>
    </recommendedName>
</protein>
<proteinExistence type="predicted"/>
<comment type="caution">
    <text evidence="1">The sequence shown here is derived from an EMBL/GenBank/DDBJ whole genome shotgun (WGS) entry which is preliminary data.</text>
</comment>
<dbReference type="RefSeq" id="WP_214094795.1">
    <property type="nucleotide sequence ID" value="NZ_JAHCLR010000067.1"/>
</dbReference>
<reference evidence="1 2" key="1">
    <citation type="submission" date="2021-05" db="EMBL/GenBank/DDBJ databases">
        <title>Mycobacterium acidophilum sp. nov., an extremely acid-tolerant member of the genus Mycobacterium.</title>
        <authorList>
            <person name="Xia J."/>
        </authorList>
    </citation>
    <scope>NUCLEOTIDE SEQUENCE [LARGE SCALE GENOMIC DNA]</scope>
    <source>
        <strain evidence="1 2">M1</strain>
    </source>
</reference>
<evidence type="ECO:0000313" key="2">
    <source>
        <dbReference type="Proteomes" id="UP001519535"/>
    </source>
</evidence>
<dbReference type="EMBL" id="JAHCLR010000067">
    <property type="protein sequence ID" value="MBS9535945.1"/>
    <property type="molecule type" value="Genomic_DNA"/>
</dbReference>
<name>A0ABS5RNR5_9MYCO</name>
<organism evidence="1 2">
    <name type="scientific">Mycolicibacter acidiphilus</name>
    <dbReference type="NCBI Taxonomy" id="2835306"/>
    <lineage>
        <taxon>Bacteria</taxon>
        <taxon>Bacillati</taxon>
        <taxon>Actinomycetota</taxon>
        <taxon>Actinomycetes</taxon>
        <taxon>Mycobacteriales</taxon>
        <taxon>Mycobacteriaceae</taxon>
        <taxon>Mycolicibacter</taxon>
    </lineage>
</organism>
<dbReference type="Proteomes" id="UP001519535">
    <property type="component" value="Unassembled WGS sequence"/>
</dbReference>
<gene>
    <name evidence="1" type="ORF">KIH27_20385</name>
</gene>
<evidence type="ECO:0000313" key="1">
    <source>
        <dbReference type="EMBL" id="MBS9535945.1"/>
    </source>
</evidence>
<keyword evidence="2" id="KW-1185">Reference proteome</keyword>
<accession>A0ABS5RNR5</accession>
<sequence>MTSPEHPETAAEQLLTAPTLATLVAAHVDDLVEIGSDDAPEWVMQCGVPPGWRPARLDNSPQYPTRITVYGHNPDHGWDGCETISVYQFTGTLPSEVIHTNADCTLRGLNAQNITATTLTTPSAPGIAAVRASGYFTAGTRRIWAQYSTYATSRPRVGRGLLIEHTLFVVADRQTDLTIDITQLSNTIHQAFQATTTR</sequence>